<keyword evidence="2" id="KW-1185">Reference proteome</keyword>
<evidence type="ECO:0008006" key="3">
    <source>
        <dbReference type="Google" id="ProtNLM"/>
    </source>
</evidence>
<dbReference type="Proteomes" id="UP001066276">
    <property type="component" value="Chromosome 4_2"/>
</dbReference>
<evidence type="ECO:0000313" key="1">
    <source>
        <dbReference type="EMBL" id="KAJ1161497.1"/>
    </source>
</evidence>
<proteinExistence type="predicted"/>
<sequence>MTKTEKSQTLLTFESKKSACDPLEFEADKEAQSRNSSSLENTLLPMQQSLQMIDSKIDKLNIRMDHIFSKVEQNAERLTEVEQNTEKEIANRKLHHISRRYVVLSYGEGIRLRRSLPANMRPARNTQQVSNIKDEANRDCWDGILWVFSYYDGALYTSSETENPSDIGAYLQDVALLWLSTAQREYLSRALE</sequence>
<reference evidence="1" key="1">
    <citation type="journal article" date="2022" name="bioRxiv">
        <title>Sequencing and chromosome-scale assembly of the giantPleurodeles waltlgenome.</title>
        <authorList>
            <person name="Brown T."/>
            <person name="Elewa A."/>
            <person name="Iarovenko S."/>
            <person name="Subramanian E."/>
            <person name="Araus A.J."/>
            <person name="Petzold A."/>
            <person name="Susuki M."/>
            <person name="Suzuki K.-i.T."/>
            <person name="Hayashi T."/>
            <person name="Toyoda A."/>
            <person name="Oliveira C."/>
            <person name="Osipova E."/>
            <person name="Leigh N.D."/>
            <person name="Simon A."/>
            <person name="Yun M.H."/>
        </authorList>
    </citation>
    <scope>NUCLEOTIDE SEQUENCE</scope>
    <source>
        <strain evidence="1">20211129_DDA</strain>
        <tissue evidence="1">Liver</tissue>
    </source>
</reference>
<accession>A0AAV7SBY2</accession>
<dbReference type="EMBL" id="JANPWB010000008">
    <property type="protein sequence ID" value="KAJ1161497.1"/>
    <property type="molecule type" value="Genomic_DNA"/>
</dbReference>
<protein>
    <recommendedName>
        <fullName evidence="3">t-SNARE coiled-coil homology domain-containing protein</fullName>
    </recommendedName>
</protein>
<evidence type="ECO:0000313" key="2">
    <source>
        <dbReference type="Proteomes" id="UP001066276"/>
    </source>
</evidence>
<dbReference type="AlphaFoldDB" id="A0AAV7SBY2"/>
<gene>
    <name evidence="1" type="ORF">NDU88_001982</name>
</gene>
<name>A0AAV7SBY2_PLEWA</name>
<organism evidence="1 2">
    <name type="scientific">Pleurodeles waltl</name>
    <name type="common">Iberian ribbed newt</name>
    <dbReference type="NCBI Taxonomy" id="8319"/>
    <lineage>
        <taxon>Eukaryota</taxon>
        <taxon>Metazoa</taxon>
        <taxon>Chordata</taxon>
        <taxon>Craniata</taxon>
        <taxon>Vertebrata</taxon>
        <taxon>Euteleostomi</taxon>
        <taxon>Amphibia</taxon>
        <taxon>Batrachia</taxon>
        <taxon>Caudata</taxon>
        <taxon>Salamandroidea</taxon>
        <taxon>Salamandridae</taxon>
        <taxon>Pleurodelinae</taxon>
        <taxon>Pleurodeles</taxon>
    </lineage>
</organism>
<comment type="caution">
    <text evidence="1">The sequence shown here is derived from an EMBL/GenBank/DDBJ whole genome shotgun (WGS) entry which is preliminary data.</text>
</comment>